<keyword evidence="5" id="KW-1185">Reference proteome</keyword>
<evidence type="ECO:0000256" key="3">
    <source>
        <dbReference type="SAM" id="SignalP"/>
    </source>
</evidence>
<evidence type="ECO:0000256" key="2">
    <source>
        <dbReference type="SAM" id="Phobius"/>
    </source>
</evidence>
<keyword evidence="2" id="KW-0472">Membrane</keyword>
<proteinExistence type="predicted"/>
<evidence type="ECO:0000313" key="4">
    <source>
        <dbReference type="EMBL" id="KAK1673043.1"/>
    </source>
</evidence>
<feature type="region of interest" description="Disordered" evidence="1">
    <location>
        <begin position="160"/>
        <end position="188"/>
    </location>
</feature>
<dbReference type="AlphaFoldDB" id="A0AAJ0ET72"/>
<protein>
    <submittedName>
        <fullName evidence="4">Uncharacterized protein</fullName>
    </submittedName>
</protein>
<gene>
    <name evidence="4" type="ORF">BDP55DRAFT_230346</name>
</gene>
<keyword evidence="2" id="KW-1133">Transmembrane helix</keyword>
<comment type="caution">
    <text evidence="4">The sequence shown here is derived from an EMBL/GenBank/DDBJ whole genome shotgun (WGS) entry which is preliminary data.</text>
</comment>
<feature type="transmembrane region" description="Helical" evidence="2">
    <location>
        <begin position="133"/>
        <end position="150"/>
    </location>
</feature>
<organism evidence="4 5">
    <name type="scientific">Colletotrichum godetiae</name>
    <dbReference type="NCBI Taxonomy" id="1209918"/>
    <lineage>
        <taxon>Eukaryota</taxon>
        <taxon>Fungi</taxon>
        <taxon>Dikarya</taxon>
        <taxon>Ascomycota</taxon>
        <taxon>Pezizomycotina</taxon>
        <taxon>Sordariomycetes</taxon>
        <taxon>Hypocreomycetidae</taxon>
        <taxon>Glomerellales</taxon>
        <taxon>Glomerellaceae</taxon>
        <taxon>Colletotrichum</taxon>
        <taxon>Colletotrichum acutatum species complex</taxon>
    </lineage>
</organism>
<dbReference type="Proteomes" id="UP001224890">
    <property type="component" value="Unassembled WGS sequence"/>
</dbReference>
<evidence type="ECO:0000256" key="1">
    <source>
        <dbReference type="SAM" id="MobiDB-lite"/>
    </source>
</evidence>
<dbReference type="RefSeq" id="XP_060427046.1">
    <property type="nucleotide sequence ID" value="XM_060566144.1"/>
</dbReference>
<keyword evidence="3" id="KW-0732">Signal</keyword>
<accession>A0AAJ0ET72</accession>
<feature type="chain" id="PRO_5042596675" evidence="3">
    <location>
        <begin position="18"/>
        <end position="188"/>
    </location>
</feature>
<name>A0AAJ0ET72_9PEZI</name>
<dbReference type="EMBL" id="JAHMHR010000033">
    <property type="protein sequence ID" value="KAK1673043.1"/>
    <property type="molecule type" value="Genomic_DNA"/>
</dbReference>
<reference evidence="4" key="1">
    <citation type="submission" date="2021-06" db="EMBL/GenBank/DDBJ databases">
        <title>Comparative genomics, transcriptomics and evolutionary studies reveal genomic signatures of adaptation to plant cell wall in hemibiotrophic fungi.</title>
        <authorList>
            <consortium name="DOE Joint Genome Institute"/>
            <person name="Baroncelli R."/>
            <person name="Diaz J.F."/>
            <person name="Benocci T."/>
            <person name="Peng M."/>
            <person name="Battaglia E."/>
            <person name="Haridas S."/>
            <person name="Andreopoulos W."/>
            <person name="Labutti K."/>
            <person name="Pangilinan J."/>
            <person name="Floch G.L."/>
            <person name="Makela M.R."/>
            <person name="Henrissat B."/>
            <person name="Grigoriev I.V."/>
            <person name="Crouch J.A."/>
            <person name="De Vries R.P."/>
            <person name="Sukno S.A."/>
            <person name="Thon M.R."/>
        </authorList>
    </citation>
    <scope>NUCLEOTIDE SEQUENCE</scope>
    <source>
        <strain evidence="4">CBS 193.32</strain>
    </source>
</reference>
<sequence length="188" mass="20602">MGFFPSFLVLLLTNVMTSPLPRPSLPIEAIIASGILVNLVDGGVGHPSKISFPYTAPNVAAAVHYARNTVHDADFTSDVTTSTLEVPFRHLRLCIGASSDPFVHLRSQGPRIWPEMIDSPTALRTRPAPKMRIGLPCSFSVFFFFLFRFIRTLTRLAKPAKGSAEPPDSTRAFNGPAWPLSPVFRPSL</sequence>
<evidence type="ECO:0000313" key="5">
    <source>
        <dbReference type="Proteomes" id="UP001224890"/>
    </source>
</evidence>
<dbReference type="GeneID" id="85450670"/>
<feature type="signal peptide" evidence="3">
    <location>
        <begin position="1"/>
        <end position="17"/>
    </location>
</feature>
<keyword evidence="2" id="KW-0812">Transmembrane</keyword>